<evidence type="ECO:0000313" key="2">
    <source>
        <dbReference type="EMBL" id="MFD2762463.1"/>
    </source>
</evidence>
<evidence type="ECO:0000256" key="1">
    <source>
        <dbReference type="SAM" id="Phobius"/>
    </source>
</evidence>
<keyword evidence="1" id="KW-0812">Transmembrane</keyword>
<dbReference type="Pfam" id="PF08905">
    <property type="entry name" value="DUF1850"/>
    <property type="match status" value="1"/>
</dbReference>
<keyword evidence="1" id="KW-0472">Membrane</keyword>
<gene>
    <name evidence="2" type="ORF">ACFSUO_16020</name>
</gene>
<keyword evidence="1" id="KW-1133">Transmembrane helix</keyword>
<reference evidence="3" key="1">
    <citation type="journal article" date="2019" name="Int. J. Syst. Evol. Microbiol.">
        <title>The Global Catalogue of Microorganisms (GCM) 10K type strain sequencing project: providing services to taxonomists for standard genome sequencing and annotation.</title>
        <authorList>
            <consortium name="The Broad Institute Genomics Platform"/>
            <consortium name="The Broad Institute Genome Sequencing Center for Infectious Disease"/>
            <person name="Wu L."/>
            <person name="Ma J."/>
        </authorList>
    </citation>
    <scope>NUCLEOTIDE SEQUENCE [LARGE SCALE GENOMIC DNA]</scope>
    <source>
        <strain evidence="3">TISTR 1535</strain>
    </source>
</reference>
<dbReference type="InterPro" id="IPR015001">
    <property type="entry name" value="DUF1850"/>
</dbReference>
<name>A0ABW5VAV5_9BACI</name>
<feature type="transmembrane region" description="Helical" evidence="1">
    <location>
        <begin position="12"/>
        <end position="32"/>
    </location>
</feature>
<protein>
    <submittedName>
        <fullName evidence="2">DUF1850 domain-containing protein</fullName>
    </submittedName>
</protein>
<comment type="caution">
    <text evidence="2">The sequence shown here is derived from an EMBL/GenBank/DDBJ whole genome shotgun (WGS) entry which is preliminary data.</text>
</comment>
<dbReference type="RefSeq" id="WP_382395997.1">
    <property type="nucleotide sequence ID" value="NZ_JBHUNA010000042.1"/>
</dbReference>
<keyword evidence="3" id="KW-1185">Reference proteome</keyword>
<proteinExistence type="predicted"/>
<organism evidence="2 3">
    <name type="scientific">Lentibacillus juripiscarius</name>
    <dbReference type="NCBI Taxonomy" id="257446"/>
    <lineage>
        <taxon>Bacteria</taxon>
        <taxon>Bacillati</taxon>
        <taxon>Bacillota</taxon>
        <taxon>Bacilli</taxon>
        <taxon>Bacillales</taxon>
        <taxon>Bacillaceae</taxon>
        <taxon>Lentibacillus</taxon>
    </lineage>
</organism>
<dbReference type="Proteomes" id="UP001597502">
    <property type="component" value="Unassembled WGS sequence"/>
</dbReference>
<dbReference type="EMBL" id="JBHUNA010000042">
    <property type="protein sequence ID" value="MFD2762463.1"/>
    <property type="molecule type" value="Genomic_DNA"/>
</dbReference>
<accession>A0ABW5VAV5</accession>
<evidence type="ECO:0000313" key="3">
    <source>
        <dbReference type="Proteomes" id="UP001597502"/>
    </source>
</evidence>
<sequence length="177" mass="20635">MKSLFKKRQRLPWRRLAWIITGIFILIGIYLLQSDVHVMYAEADNGDVLIAELVNADTNVSSRYIHSVAKCPIIEKYEVNSEYDMVLMESWNCSFGAGIETEPPPGATDRLEDGFYVIDSIEKKFQEVLFHPVRMAKQTITIDRKTWDIYKEPFVGRTFSLHIKEEPMVVYLWKKLV</sequence>